<dbReference type="InterPro" id="IPR036961">
    <property type="entry name" value="Kinesin_motor_dom_sf"/>
</dbReference>
<dbReference type="SUPFAM" id="SSF52540">
    <property type="entry name" value="P-loop containing nucleoside triphosphate hydrolases"/>
    <property type="match status" value="1"/>
</dbReference>
<dbReference type="FunCoup" id="F2U1A6">
    <property type="interactions" value="192"/>
</dbReference>
<dbReference type="PRINTS" id="PR00380">
    <property type="entry name" value="KINESINHEAVY"/>
</dbReference>
<feature type="binding site" evidence="3">
    <location>
        <begin position="779"/>
        <end position="786"/>
    </location>
    <ligand>
        <name>ATP</name>
        <dbReference type="ChEBI" id="CHEBI:30616"/>
    </ligand>
</feature>
<feature type="compositionally biased region" description="Basic and acidic residues" evidence="5">
    <location>
        <begin position="141"/>
        <end position="151"/>
    </location>
</feature>
<dbReference type="KEGG" id="sre:PTSG_02130"/>
<keyword evidence="3" id="KW-0505">Motor protein</keyword>
<dbReference type="InterPro" id="IPR019821">
    <property type="entry name" value="Kinesin_motor_CS"/>
</dbReference>
<dbReference type="RefSeq" id="XP_004996612.1">
    <property type="nucleotide sequence ID" value="XM_004996555.1"/>
</dbReference>
<accession>F2U1A6</accession>
<dbReference type="GO" id="GO:0015630">
    <property type="term" value="C:microtubule cytoskeleton"/>
    <property type="evidence" value="ECO:0007669"/>
    <property type="project" value="TreeGrafter"/>
</dbReference>
<dbReference type="EMBL" id="GL832959">
    <property type="protein sequence ID" value="EGD81408.1"/>
    <property type="molecule type" value="Genomic_DNA"/>
</dbReference>
<dbReference type="GeneID" id="16077203"/>
<feature type="coiled-coil region" evidence="4">
    <location>
        <begin position="586"/>
        <end position="647"/>
    </location>
</feature>
<feature type="compositionally biased region" description="Gly residues" evidence="5">
    <location>
        <begin position="44"/>
        <end position="56"/>
    </location>
</feature>
<dbReference type="Pfam" id="PF00225">
    <property type="entry name" value="Kinesin"/>
    <property type="match status" value="1"/>
</dbReference>
<keyword evidence="1 3" id="KW-0547">Nucleotide-binding</keyword>
<dbReference type="InParanoid" id="F2U1A6"/>
<evidence type="ECO:0000256" key="5">
    <source>
        <dbReference type="SAM" id="MobiDB-lite"/>
    </source>
</evidence>
<dbReference type="PANTHER" id="PTHR47972:SF65">
    <property type="entry name" value="KINESIN-LIKE PROTEIN"/>
    <property type="match status" value="1"/>
</dbReference>
<evidence type="ECO:0000256" key="1">
    <source>
        <dbReference type="ARBA" id="ARBA00022741"/>
    </source>
</evidence>
<dbReference type="InterPro" id="IPR027640">
    <property type="entry name" value="Kinesin-like_fam"/>
</dbReference>
<keyword evidence="8" id="KW-1185">Reference proteome</keyword>
<reference evidence="7" key="1">
    <citation type="submission" date="2009-08" db="EMBL/GenBank/DDBJ databases">
        <title>Annotation of Salpingoeca rosetta.</title>
        <authorList>
            <consortium name="The Broad Institute Genome Sequencing Platform"/>
            <person name="Russ C."/>
            <person name="Cuomo C."/>
            <person name="Burger G."/>
            <person name="Gray M.W."/>
            <person name="Holland P.W.H."/>
            <person name="King N."/>
            <person name="Lang F.B.F."/>
            <person name="Roger A.J."/>
            <person name="Ruiz-Trillo I."/>
            <person name="Young S.K."/>
            <person name="Zeng Q."/>
            <person name="Gargeya S."/>
            <person name="Alvarado L."/>
            <person name="Berlin A."/>
            <person name="Chapman S.B."/>
            <person name="Chen Z."/>
            <person name="Freedman E."/>
            <person name="Gellesch M."/>
            <person name="Goldberg J."/>
            <person name="Griggs A."/>
            <person name="Gujja S."/>
            <person name="Heilman E."/>
            <person name="Heiman D."/>
            <person name="Howarth C."/>
            <person name="Mehta T."/>
            <person name="Neiman D."/>
            <person name="Pearson M."/>
            <person name="Roberts A."/>
            <person name="Saif S."/>
            <person name="Shea T."/>
            <person name="Shenoy N."/>
            <person name="Sisk P."/>
            <person name="Stolte C."/>
            <person name="Sykes S."/>
            <person name="White J."/>
            <person name="Yandava C."/>
            <person name="Haas B."/>
            <person name="Nusbaum C."/>
            <person name="Birren B."/>
        </authorList>
    </citation>
    <scope>NUCLEOTIDE SEQUENCE</scope>
    <source>
        <strain evidence="7">ATCC 50818</strain>
    </source>
</reference>
<dbReference type="eggNOG" id="KOG0239">
    <property type="taxonomic scope" value="Eukaryota"/>
</dbReference>
<name>F2U1A6_SALR5</name>
<dbReference type="PANTHER" id="PTHR47972">
    <property type="entry name" value="KINESIN-LIKE PROTEIN KLP-3"/>
    <property type="match status" value="1"/>
</dbReference>
<evidence type="ECO:0000256" key="3">
    <source>
        <dbReference type="PROSITE-ProRule" id="PRU00283"/>
    </source>
</evidence>
<gene>
    <name evidence="7" type="ORF">PTSG_02130</name>
</gene>
<evidence type="ECO:0000313" key="7">
    <source>
        <dbReference type="EMBL" id="EGD81408.1"/>
    </source>
</evidence>
<evidence type="ECO:0000259" key="6">
    <source>
        <dbReference type="PROSITE" id="PS50067"/>
    </source>
</evidence>
<dbReference type="Proteomes" id="UP000007799">
    <property type="component" value="Unassembled WGS sequence"/>
</dbReference>
<dbReference type="SMART" id="SM00129">
    <property type="entry name" value="KISc"/>
    <property type="match status" value="1"/>
</dbReference>
<keyword evidence="4" id="KW-0175">Coiled coil</keyword>
<dbReference type="PROSITE" id="PS00411">
    <property type="entry name" value="KINESIN_MOTOR_1"/>
    <property type="match status" value="1"/>
</dbReference>
<feature type="compositionally biased region" description="Basic residues" evidence="5">
    <location>
        <begin position="110"/>
        <end position="140"/>
    </location>
</feature>
<dbReference type="GO" id="GO:0005524">
    <property type="term" value="F:ATP binding"/>
    <property type="evidence" value="ECO:0007669"/>
    <property type="project" value="UniProtKB-UniRule"/>
</dbReference>
<dbReference type="GO" id="GO:0007018">
    <property type="term" value="P:microtubule-based movement"/>
    <property type="evidence" value="ECO:0007669"/>
    <property type="project" value="InterPro"/>
</dbReference>
<feature type="region of interest" description="Disordered" evidence="5">
    <location>
        <begin position="1017"/>
        <end position="1053"/>
    </location>
</feature>
<dbReference type="GO" id="GO:0008017">
    <property type="term" value="F:microtubule binding"/>
    <property type="evidence" value="ECO:0007669"/>
    <property type="project" value="InterPro"/>
</dbReference>
<comment type="similarity">
    <text evidence="3">Belongs to the TRAFAC class myosin-kinesin ATPase superfamily. Kinesin family.</text>
</comment>
<dbReference type="OrthoDB" id="3176171at2759"/>
<evidence type="ECO:0000313" key="8">
    <source>
        <dbReference type="Proteomes" id="UP000007799"/>
    </source>
</evidence>
<feature type="domain" description="Kinesin motor" evidence="6">
    <location>
        <begin position="704"/>
        <end position="1015"/>
    </location>
</feature>
<evidence type="ECO:0000256" key="4">
    <source>
        <dbReference type="SAM" id="Coils"/>
    </source>
</evidence>
<dbReference type="InterPro" id="IPR001752">
    <property type="entry name" value="Kinesin_motor_dom"/>
</dbReference>
<dbReference type="InterPro" id="IPR011992">
    <property type="entry name" value="EF-hand-dom_pair"/>
</dbReference>
<organism evidence="7 8">
    <name type="scientific">Salpingoeca rosetta (strain ATCC 50818 / BSB-021)</name>
    <dbReference type="NCBI Taxonomy" id="946362"/>
    <lineage>
        <taxon>Eukaryota</taxon>
        <taxon>Choanoflagellata</taxon>
        <taxon>Craspedida</taxon>
        <taxon>Salpingoecidae</taxon>
        <taxon>Salpingoeca</taxon>
    </lineage>
</organism>
<keyword evidence="2 3" id="KW-0067">ATP-binding</keyword>
<evidence type="ECO:0000256" key="2">
    <source>
        <dbReference type="ARBA" id="ARBA00022840"/>
    </source>
</evidence>
<feature type="compositionally biased region" description="Basic and acidic residues" evidence="5">
    <location>
        <begin position="99"/>
        <end position="109"/>
    </location>
</feature>
<dbReference type="SUPFAM" id="SSF47473">
    <property type="entry name" value="EF-hand"/>
    <property type="match status" value="1"/>
</dbReference>
<dbReference type="AlphaFoldDB" id="F2U1A6"/>
<dbReference type="InterPro" id="IPR027417">
    <property type="entry name" value="P-loop_NTPase"/>
</dbReference>
<dbReference type="STRING" id="946362.F2U1A6"/>
<feature type="region of interest" description="Disordered" evidence="5">
    <location>
        <begin position="1"/>
        <end position="151"/>
    </location>
</feature>
<dbReference type="GO" id="GO:0003777">
    <property type="term" value="F:microtubule motor activity"/>
    <property type="evidence" value="ECO:0007669"/>
    <property type="project" value="InterPro"/>
</dbReference>
<dbReference type="PROSITE" id="PS50067">
    <property type="entry name" value="KINESIN_MOTOR_2"/>
    <property type="match status" value="1"/>
</dbReference>
<sequence>MGTAASAASDRGRASRESSMTPQSVNGHDHSRQHHQHEQHKGTKGGSGGGGGGGDDGLGDTSLLDTWSNFDREALRQAAASEEAAQLREAVESPPPAQHDAKVDGDGSRRSWRKRSKKDKNKGKAKQKKSKDKKSKKQQQRRADRKSTKDAEAWQHRFQQLCLSIFQEADLDNTGYLSAGRMWDALSSQTTKVNISKHTVNRLRTLSSLEDDDIIRYEEYIPTLCRLVQRHSTKDAANDWFLITNGGTDGSPMYMNKSTGEMQQEVPEGLDESSQMETVTFEYITLSDGSEITTYQTEQGRVYMDWEAQEWRPFPQEWLAYVVSSTSDPAGEIANDPRFGEFDHPTHGHMYLYLMENTRNTYLYMDQESGEWHRIPLVWERCIPDVKRQLNELQKLFPEWTSINEQLLVLRECNYDLNEAIAFADINWNFTGRSDLSQFSPAELIRSGSIVASARRGVRVRAREGGSSASLSAAAARRIDELEAIVAEQRHKLERLQADKVVEEDVAVRQLVREKTRVQTVADRRQREAMEAQEELGDLQLECEKWRSRSLDLEEQVIKYKADHNTIAALREEVAALRTGNADKALKLKDAEIDRLRAENVSLRLRTQTLQRHMGSPSNSTETVRVLTKLQHKVQQLKREKEETAIELQASVASLTRMFELTVAQSRRLHRDIHTRLEAVRAKYLKEQMERKLLYNKVQELRGNIRVFLRVRKDNRGDSIFKFPNEGECIVRKVDGSSVPFEFDQCYAPDTTQERVFNDTKPVIMSCIDGYNVCIMAYGQTGSGKTYTMMGPPSNPGVNRRAVQQLFELCQAREEVDYSISVSLMEVYNEKLYDLLTPTRGQSLSIHASPQGIYVGNLTEKEVKSQGEIEKIMAMGDKNRSMAATKMNTDSSRSHLLLQLRVTGYNTISNTTTVGKLTLVDLAGSERVSKTEASGERLVEAAAINKSLSALAHVFKSLATNSPHVPYRNSKLTHVLQDSLGGDSKTCVFINVSPLEQNIQETHCTLSFGEGIRKIELGPATKHTGQRSGGVGSGLRPKKKPPPIRSRGFSTRR</sequence>
<protein>
    <submittedName>
        <fullName evidence="7">Kinesin family member C3</fullName>
    </submittedName>
</protein>
<proteinExistence type="inferred from homology"/>
<dbReference type="Gene3D" id="3.40.850.10">
    <property type="entry name" value="Kinesin motor domain"/>
    <property type="match status" value="1"/>
</dbReference>
<feature type="coiled-coil region" evidence="4">
    <location>
        <begin position="479"/>
        <end position="556"/>
    </location>
</feature>